<dbReference type="EMBL" id="GBXM01033394">
    <property type="protein sequence ID" value="JAH75183.1"/>
    <property type="molecule type" value="Transcribed_RNA"/>
</dbReference>
<proteinExistence type="predicted"/>
<protein>
    <submittedName>
        <fullName evidence="2">Uncharacterized protein</fullName>
    </submittedName>
</protein>
<dbReference type="AlphaFoldDB" id="A0A0E9VD94"/>
<reference evidence="2" key="2">
    <citation type="journal article" date="2015" name="Fish Shellfish Immunol.">
        <title>Early steps in the European eel (Anguilla anguilla)-Vibrio vulnificus interaction in the gills: Role of the RtxA13 toxin.</title>
        <authorList>
            <person name="Callol A."/>
            <person name="Pajuelo D."/>
            <person name="Ebbesson L."/>
            <person name="Teles M."/>
            <person name="MacKenzie S."/>
            <person name="Amaro C."/>
        </authorList>
    </citation>
    <scope>NUCLEOTIDE SEQUENCE</scope>
</reference>
<sequence length="24" mass="2669">MLSNSGKEEPGIVLGRLDDVRKVR</sequence>
<evidence type="ECO:0000256" key="1">
    <source>
        <dbReference type="SAM" id="MobiDB-lite"/>
    </source>
</evidence>
<accession>A0A0E9VD94</accession>
<organism evidence="2">
    <name type="scientific">Anguilla anguilla</name>
    <name type="common">European freshwater eel</name>
    <name type="synonym">Muraena anguilla</name>
    <dbReference type="NCBI Taxonomy" id="7936"/>
    <lineage>
        <taxon>Eukaryota</taxon>
        <taxon>Metazoa</taxon>
        <taxon>Chordata</taxon>
        <taxon>Craniata</taxon>
        <taxon>Vertebrata</taxon>
        <taxon>Euteleostomi</taxon>
        <taxon>Actinopterygii</taxon>
        <taxon>Neopterygii</taxon>
        <taxon>Teleostei</taxon>
        <taxon>Anguilliformes</taxon>
        <taxon>Anguillidae</taxon>
        <taxon>Anguilla</taxon>
    </lineage>
</organism>
<evidence type="ECO:0000313" key="2">
    <source>
        <dbReference type="EMBL" id="JAH75183.1"/>
    </source>
</evidence>
<name>A0A0E9VD94_ANGAN</name>
<reference evidence="2" key="1">
    <citation type="submission" date="2014-11" db="EMBL/GenBank/DDBJ databases">
        <authorList>
            <person name="Amaro Gonzalez C."/>
        </authorList>
    </citation>
    <scope>NUCLEOTIDE SEQUENCE</scope>
</reference>
<feature type="region of interest" description="Disordered" evidence="1">
    <location>
        <begin position="1"/>
        <end position="24"/>
    </location>
</feature>